<comment type="caution">
    <text evidence="2">The sequence shown here is derived from an EMBL/GenBank/DDBJ whole genome shotgun (WGS) entry which is preliminary data.</text>
</comment>
<keyword evidence="1" id="KW-0732">Signal</keyword>
<reference evidence="3" key="1">
    <citation type="journal article" date="2019" name="Int. J. Syst. Evol. Microbiol.">
        <title>The Global Catalogue of Microorganisms (GCM) 10K type strain sequencing project: providing services to taxonomists for standard genome sequencing and annotation.</title>
        <authorList>
            <consortium name="The Broad Institute Genomics Platform"/>
            <consortium name="The Broad Institute Genome Sequencing Center for Infectious Disease"/>
            <person name="Wu L."/>
            <person name="Ma J."/>
        </authorList>
    </citation>
    <scope>NUCLEOTIDE SEQUENCE [LARGE SCALE GENOMIC DNA]</scope>
    <source>
        <strain evidence="3">JCM 17917</strain>
    </source>
</reference>
<gene>
    <name evidence="2" type="ORF">GCM10023183_37090</name>
</gene>
<accession>A0ABP8G2N3</accession>
<evidence type="ECO:0000313" key="3">
    <source>
        <dbReference type="Proteomes" id="UP001501844"/>
    </source>
</evidence>
<dbReference type="RefSeq" id="WP_345169625.1">
    <property type="nucleotide sequence ID" value="NZ_BAABGX010000003.1"/>
</dbReference>
<organism evidence="2 3">
    <name type="scientific">Nibribacter koreensis</name>
    <dbReference type="NCBI Taxonomy" id="1084519"/>
    <lineage>
        <taxon>Bacteria</taxon>
        <taxon>Pseudomonadati</taxon>
        <taxon>Bacteroidota</taxon>
        <taxon>Cytophagia</taxon>
        <taxon>Cytophagales</taxon>
        <taxon>Hymenobacteraceae</taxon>
        <taxon>Nibribacter</taxon>
    </lineage>
</organism>
<proteinExistence type="predicted"/>
<name>A0ABP8G2N3_9BACT</name>
<dbReference type="EMBL" id="BAABGX010000003">
    <property type="protein sequence ID" value="GAA4316041.1"/>
    <property type="molecule type" value="Genomic_DNA"/>
</dbReference>
<evidence type="ECO:0000256" key="1">
    <source>
        <dbReference type="SAM" id="SignalP"/>
    </source>
</evidence>
<sequence length="156" mass="17955">MKKLILLGGLWLTCAATAFSNDGNDYWERLNRTHPEASLKTILNSKPKAKDQAVAGYRLSVKYNGQFRAISADNLLLLESQGLRKGELKAYKYEILFHSDGQDLWLPMKTIMVEQLQLELEKDEPVLLYTSVLQNPEKEDYRQMTLMVEDFKVLVD</sequence>
<feature type="signal peptide" evidence="1">
    <location>
        <begin position="1"/>
        <end position="20"/>
    </location>
</feature>
<dbReference type="Proteomes" id="UP001501844">
    <property type="component" value="Unassembled WGS sequence"/>
</dbReference>
<keyword evidence="3" id="KW-1185">Reference proteome</keyword>
<evidence type="ECO:0000313" key="2">
    <source>
        <dbReference type="EMBL" id="GAA4316041.1"/>
    </source>
</evidence>
<protein>
    <submittedName>
        <fullName evidence="2">Uncharacterized protein</fullName>
    </submittedName>
</protein>
<feature type="chain" id="PRO_5045942974" evidence="1">
    <location>
        <begin position="21"/>
        <end position="156"/>
    </location>
</feature>